<dbReference type="SMART" id="SM00353">
    <property type="entry name" value="HLH"/>
    <property type="match status" value="1"/>
</dbReference>
<dbReference type="CDD" id="cd11466">
    <property type="entry name" value="bHLH_TS_HAND"/>
    <property type="match status" value="1"/>
</dbReference>
<feature type="region of interest" description="Disordered" evidence="6">
    <location>
        <begin position="23"/>
        <end position="54"/>
    </location>
</feature>
<evidence type="ECO:0000256" key="5">
    <source>
        <dbReference type="ARBA" id="ARBA00023242"/>
    </source>
</evidence>
<feature type="compositionally biased region" description="Low complexity" evidence="6">
    <location>
        <begin position="43"/>
        <end position="54"/>
    </location>
</feature>
<feature type="compositionally biased region" description="Basic residues" evidence="6">
    <location>
        <begin position="26"/>
        <end position="41"/>
    </location>
</feature>
<evidence type="ECO:0000256" key="4">
    <source>
        <dbReference type="ARBA" id="ARBA00023163"/>
    </source>
</evidence>
<dbReference type="AlphaFoldDB" id="A0A6G1SBH9"/>
<sequence length="186" mass="22209">MADFFNTTPSQATTSYHYEGYQQHQQHYHQQYHHNHHHHNQQHQEIQEIQQIQQIHQQHQQTHWRQQELVVIESCAHYEPATMVTVEPRPEPRLMQRVKANKKERRRTQSINQAFDKLRNHIPNVPSDTKLSKIKILRLAISYINHLVSLVNSNPEDLAEARPLTQYCTEPAWLKTTRAPNRKLRS</sequence>
<dbReference type="SUPFAM" id="SSF47459">
    <property type="entry name" value="HLH, helix-loop-helix DNA-binding domain"/>
    <property type="match status" value="1"/>
</dbReference>
<reference evidence="8" key="1">
    <citation type="submission" date="2018-10" db="EMBL/GenBank/DDBJ databases">
        <title>Transcriptome assembly of Aceria tosichella (Wheat curl mite) Type 2.</title>
        <authorList>
            <person name="Scully E.D."/>
            <person name="Geib S.M."/>
            <person name="Palmer N.A."/>
            <person name="Gupta A.K."/>
            <person name="Sarath G."/>
            <person name="Tatineni S."/>
        </authorList>
    </citation>
    <scope>NUCLEOTIDE SEQUENCE</scope>
    <source>
        <strain evidence="8">LincolnNE</strain>
    </source>
</reference>
<proteinExistence type="predicted"/>
<feature type="domain" description="BHLH" evidence="7">
    <location>
        <begin position="95"/>
        <end position="147"/>
    </location>
</feature>
<name>A0A6G1SBH9_9ACAR</name>
<dbReference type="GO" id="GO:0000981">
    <property type="term" value="F:DNA-binding transcription factor activity, RNA polymerase II-specific"/>
    <property type="evidence" value="ECO:0007669"/>
    <property type="project" value="TreeGrafter"/>
</dbReference>
<dbReference type="FunFam" id="4.10.280.10:FF:000010">
    <property type="entry name" value="Scleraxis bHLH transcription factor"/>
    <property type="match status" value="1"/>
</dbReference>
<evidence type="ECO:0000256" key="3">
    <source>
        <dbReference type="ARBA" id="ARBA00023125"/>
    </source>
</evidence>
<keyword evidence="4" id="KW-0804">Transcription</keyword>
<gene>
    <name evidence="8" type="primary">hand2</name>
    <name evidence="8" type="ORF">g.20605</name>
</gene>
<accession>A0A6G1SBH9</accession>
<protein>
    <submittedName>
        <fullName evidence="8">Heart-and neural crest derivatives-expressed protein 2</fullName>
    </submittedName>
</protein>
<dbReference type="GO" id="GO:0046983">
    <property type="term" value="F:protein dimerization activity"/>
    <property type="evidence" value="ECO:0007669"/>
    <property type="project" value="InterPro"/>
</dbReference>
<evidence type="ECO:0000256" key="1">
    <source>
        <dbReference type="ARBA" id="ARBA00004123"/>
    </source>
</evidence>
<dbReference type="GO" id="GO:0005634">
    <property type="term" value="C:nucleus"/>
    <property type="evidence" value="ECO:0007669"/>
    <property type="project" value="UniProtKB-SubCell"/>
</dbReference>
<dbReference type="EMBL" id="GGYP01002522">
    <property type="protein sequence ID" value="MDE47293.1"/>
    <property type="molecule type" value="Transcribed_RNA"/>
</dbReference>
<evidence type="ECO:0000313" key="8">
    <source>
        <dbReference type="EMBL" id="MDE47293.1"/>
    </source>
</evidence>
<keyword evidence="5" id="KW-0539">Nucleus</keyword>
<dbReference type="PROSITE" id="PS50888">
    <property type="entry name" value="BHLH"/>
    <property type="match status" value="1"/>
</dbReference>
<dbReference type="GO" id="GO:0032502">
    <property type="term" value="P:developmental process"/>
    <property type="evidence" value="ECO:0007669"/>
    <property type="project" value="TreeGrafter"/>
</dbReference>
<keyword evidence="2" id="KW-0805">Transcription regulation</keyword>
<dbReference type="PANTHER" id="PTHR23349">
    <property type="entry name" value="BASIC HELIX-LOOP-HELIX TRANSCRIPTION FACTOR, TWIST"/>
    <property type="match status" value="1"/>
</dbReference>
<keyword evidence="3" id="KW-0238">DNA-binding</keyword>
<dbReference type="Gene3D" id="4.10.280.10">
    <property type="entry name" value="Helix-loop-helix DNA-binding domain"/>
    <property type="match status" value="1"/>
</dbReference>
<organism evidence="8">
    <name type="scientific">Aceria tosichella</name>
    <name type="common">wheat curl mite</name>
    <dbReference type="NCBI Taxonomy" id="561515"/>
    <lineage>
        <taxon>Eukaryota</taxon>
        <taxon>Metazoa</taxon>
        <taxon>Ecdysozoa</taxon>
        <taxon>Arthropoda</taxon>
        <taxon>Chelicerata</taxon>
        <taxon>Arachnida</taxon>
        <taxon>Acari</taxon>
        <taxon>Acariformes</taxon>
        <taxon>Trombidiformes</taxon>
        <taxon>Prostigmata</taxon>
        <taxon>Eupodina</taxon>
        <taxon>Eriophyoidea</taxon>
        <taxon>Eriophyidae</taxon>
        <taxon>Eriophyinae</taxon>
        <taxon>Aceriini</taxon>
        <taxon>Aceria</taxon>
    </lineage>
</organism>
<evidence type="ECO:0000256" key="2">
    <source>
        <dbReference type="ARBA" id="ARBA00023015"/>
    </source>
</evidence>
<dbReference type="InterPro" id="IPR036638">
    <property type="entry name" value="HLH_DNA-bd_sf"/>
</dbReference>
<dbReference type="InterPro" id="IPR011598">
    <property type="entry name" value="bHLH_dom"/>
</dbReference>
<dbReference type="InterPro" id="IPR050283">
    <property type="entry name" value="E-box_TF_Regulators"/>
</dbReference>
<dbReference type="Pfam" id="PF00010">
    <property type="entry name" value="HLH"/>
    <property type="match status" value="1"/>
</dbReference>
<evidence type="ECO:0000259" key="7">
    <source>
        <dbReference type="PROSITE" id="PS50888"/>
    </source>
</evidence>
<dbReference type="GO" id="GO:0000977">
    <property type="term" value="F:RNA polymerase II transcription regulatory region sequence-specific DNA binding"/>
    <property type="evidence" value="ECO:0007669"/>
    <property type="project" value="TreeGrafter"/>
</dbReference>
<evidence type="ECO:0000256" key="6">
    <source>
        <dbReference type="SAM" id="MobiDB-lite"/>
    </source>
</evidence>
<comment type="subcellular location">
    <subcellularLocation>
        <location evidence="1">Nucleus</location>
    </subcellularLocation>
</comment>
<dbReference type="PANTHER" id="PTHR23349:SF68">
    <property type="entry name" value="FI14601P"/>
    <property type="match status" value="1"/>
</dbReference>